<dbReference type="Gene3D" id="1.10.238.10">
    <property type="entry name" value="EF-hand"/>
    <property type="match status" value="1"/>
</dbReference>
<feature type="compositionally biased region" description="Basic and acidic residues" evidence="1">
    <location>
        <begin position="1"/>
        <end position="16"/>
    </location>
</feature>
<accession>A0A1L7XEY0</accession>
<keyword evidence="4" id="KW-1185">Reference proteome</keyword>
<evidence type="ECO:0000313" key="3">
    <source>
        <dbReference type="EMBL" id="CZR63600.1"/>
    </source>
</evidence>
<dbReference type="GO" id="GO:0005509">
    <property type="term" value="F:calcium ion binding"/>
    <property type="evidence" value="ECO:0007669"/>
    <property type="project" value="InterPro"/>
</dbReference>
<evidence type="ECO:0000259" key="2">
    <source>
        <dbReference type="PROSITE" id="PS50222"/>
    </source>
</evidence>
<dbReference type="OrthoDB" id="3555638at2759"/>
<organism evidence="3 4">
    <name type="scientific">Phialocephala subalpina</name>
    <dbReference type="NCBI Taxonomy" id="576137"/>
    <lineage>
        <taxon>Eukaryota</taxon>
        <taxon>Fungi</taxon>
        <taxon>Dikarya</taxon>
        <taxon>Ascomycota</taxon>
        <taxon>Pezizomycotina</taxon>
        <taxon>Leotiomycetes</taxon>
        <taxon>Helotiales</taxon>
        <taxon>Mollisiaceae</taxon>
        <taxon>Phialocephala</taxon>
        <taxon>Phialocephala fortinii species complex</taxon>
    </lineage>
</organism>
<dbReference type="AlphaFoldDB" id="A0A1L7XEY0"/>
<dbReference type="EMBL" id="FJOG01000024">
    <property type="protein sequence ID" value="CZR63600.1"/>
    <property type="molecule type" value="Genomic_DNA"/>
</dbReference>
<dbReference type="Proteomes" id="UP000184330">
    <property type="component" value="Unassembled WGS sequence"/>
</dbReference>
<dbReference type="PROSITE" id="PS50222">
    <property type="entry name" value="EF_HAND_2"/>
    <property type="match status" value="1"/>
</dbReference>
<name>A0A1L7XEY0_9HELO</name>
<sequence>MASEDQIKEAFVKGDGDNDDGLSLSEASEALEKLSGKLVDESTIKAAAESVGVDANSHEMDVNEFRSVVKKLEEDGKL</sequence>
<evidence type="ECO:0000313" key="4">
    <source>
        <dbReference type="Proteomes" id="UP000184330"/>
    </source>
</evidence>
<dbReference type="InterPro" id="IPR011992">
    <property type="entry name" value="EF-hand-dom_pair"/>
</dbReference>
<feature type="region of interest" description="Disordered" evidence="1">
    <location>
        <begin position="1"/>
        <end position="25"/>
    </location>
</feature>
<reference evidence="3 4" key="1">
    <citation type="submission" date="2016-03" db="EMBL/GenBank/DDBJ databases">
        <authorList>
            <person name="Ploux O."/>
        </authorList>
    </citation>
    <scope>NUCLEOTIDE SEQUENCE [LARGE SCALE GENOMIC DNA]</scope>
    <source>
        <strain evidence="3 4">UAMH 11012</strain>
    </source>
</reference>
<proteinExistence type="predicted"/>
<evidence type="ECO:0000256" key="1">
    <source>
        <dbReference type="SAM" id="MobiDB-lite"/>
    </source>
</evidence>
<dbReference type="SUPFAM" id="SSF47473">
    <property type="entry name" value="EF-hand"/>
    <property type="match status" value="1"/>
</dbReference>
<protein>
    <recommendedName>
        <fullName evidence="2">EF-hand domain-containing protein</fullName>
    </recommendedName>
</protein>
<gene>
    <name evidence="3" type="ORF">PAC_13497</name>
</gene>
<feature type="domain" description="EF-hand" evidence="2">
    <location>
        <begin position="2"/>
        <end position="37"/>
    </location>
</feature>
<dbReference type="InterPro" id="IPR002048">
    <property type="entry name" value="EF_hand_dom"/>
</dbReference>